<feature type="region of interest" description="Disordered" evidence="1">
    <location>
        <begin position="57"/>
        <end position="89"/>
    </location>
</feature>
<gene>
    <name evidence="2" type="ORF">SAMEA4530655_01107</name>
</gene>
<evidence type="ECO:0000256" key="1">
    <source>
        <dbReference type="SAM" id="MobiDB-lite"/>
    </source>
</evidence>
<evidence type="ECO:0000313" key="3">
    <source>
        <dbReference type="Proteomes" id="UP000215126"/>
    </source>
</evidence>
<reference evidence="2 3" key="1">
    <citation type="submission" date="2017-06" db="EMBL/GenBank/DDBJ databases">
        <authorList>
            <consortium name="Pathogen Informatics"/>
        </authorList>
    </citation>
    <scope>NUCLEOTIDE SEQUENCE [LARGE SCALE GENOMIC DNA]</scope>
    <source>
        <strain evidence="2 3">NCTC13161</strain>
    </source>
</reference>
<name>A0A239SBN9_9BURK</name>
<protein>
    <submittedName>
        <fullName evidence="2">Uncharacterized protein</fullName>
    </submittedName>
</protein>
<evidence type="ECO:0000313" key="2">
    <source>
        <dbReference type="EMBL" id="SNU82679.1"/>
    </source>
</evidence>
<accession>A0A239SBN9</accession>
<proteinExistence type="predicted"/>
<organism evidence="2 3">
    <name type="scientific">Pandoraea sputorum</name>
    <dbReference type="NCBI Taxonomy" id="93222"/>
    <lineage>
        <taxon>Bacteria</taxon>
        <taxon>Pseudomonadati</taxon>
        <taxon>Pseudomonadota</taxon>
        <taxon>Betaproteobacteria</taxon>
        <taxon>Burkholderiales</taxon>
        <taxon>Burkholderiaceae</taxon>
        <taxon>Pandoraea</taxon>
    </lineage>
</organism>
<dbReference type="Proteomes" id="UP000215126">
    <property type="component" value="Chromosome 1"/>
</dbReference>
<dbReference type="EMBL" id="LT906435">
    <property type="protein sequence ID" value="SNU82679.1"/>
    <property type="molecule type" value="Genomic_DNA"/>
</dbReference>
<dbReference type="AlphaFoldDB" id="A0A239SBN9"/>
<keyword evidence="3" id="KW-1185">Reference proteome</keyword>
<feature type="compositionally biased region" description="Low complexity" evidence="1">
    <location>
        <begin position="57"/>
        <end position="68"/>
    </location>
</feature>
<sequence length="214" mass="22782">MTISSTPHTVRQPCIGRMGRWPDKGGGRAVLGRFASMTITAVALLSLSNSPVLAQTAAPAATPQTQHAPVHRATPPRSASAGSASDASERPVLPRLVAIAPPDDDDAIPRFALYAARDIEQLGLQFPAQAANGSSGSTDTEVIITMSLRDSATTRMRDFSRQHMNEPMTLIVDGVEMITATIRSELGGKFQLQMPKEKARLLFQRVLAKAGPAT</sequence>